<evidence type="ECO:0000259" key="6">
    <source>
        <dbReference type="Pfam" id="PF01138"/>
    </source>
</evidence>
<reference evidence="8" key="1">
    <citation type="submission" date="2016-03" db="EMBL/GenBank/DDBJ databases">
        <authorList>
            <person name="Devillers H."/>
        </authorList>
    </citation>
    <scope>NUCLEOTIDE SEQUENCE [LARGE SCALE GENOMIC DNA]</scope>
</reference>
<dbReference type="GO" id="GO:0003723">
    <property type="term" value="F:RNA binding"/>
    <property type="evidence" value="ECO:0007669"/>
    <property type="project" value="TreeGrafter"/>
</dbReference>
<keyword evidence="4" id="KW-0271">Exosome</keyword>
<dbReference type="OMA" id="CIINEQG"/>
<dbReference type="Gene3D" id="3.30.230.70">
    <property type="entry name" value="GHMP Kinase, N-terminal domain"/>
    <property type="match status" value="1"/>
</dbReference>
<dbReference type="GO" id="GO:0000177">
    <property type="term" value="C:cytoplasmic exosome (RNase complex)"/>
    <property type="evidence" value="ECO:0007669"/>
    <property type="project" value="UniProtKB-ARBA"/>
</dbReference>
<evidence type="ECO:0000256" key="4">
    <source>
        <dbReference type="ARBA" id="ARBA00022835"/>
    </source>
</evidence>
<comment type="subcellular location">
    <subcellularLocation>
        <location evidence="1">Nucleus</location>
    </subcellularLocation>
</comment>
<comment type="similarity">
    <text evidence="2">Belongs to the RNase PH family.</text>
</comment>
<feature type="domain" description="Exoribonuclease phosphorolytic" evidence="6">
    <location>
        <begin position="2"/>
        <end position="124"/>
    </location>
</feature>
<dbReference type="InterPro" id="IPR020568">
    <property type="entry name" value="Ribosomal_Su5_D2-typ_SF"/>
</dbReference>
<proteinExistence type="inferred from homology"/>
<protein>
    <submittedName>
        <fullName evidence="7">LAFE_0E08966g1_1</fullName>
    </submittedName>
</protein>
<keyword evidence="5" id="KW-0539">Nucleus</keyword>
<dbReference type="InterPro" id="IPR050080">
    <property type="entry name" value="RNase_PH"/>
</dbReference>
<dbReference type="EMBL" id="LT598488">
    <property type="protein sequence ID" value="SCW01864.1"/>
    <property type="molecule type" value="Genomic_DNA"/>
</dbReference>
<evidence type="ECO:0000256" key="1">
    <source>
        <dbReference type="ARBA" id="ARBA00004123"/>
    </source>
</evidence>
<evidence type="ECO:0000256" key="5">
    <source>
        <dbReference type="ARBA" id="ARBA00023242"/>
    </source>
</evidence>
<organism evidence="7 8">
    <name type="scientific">Lachancea fermentati</name>
    <name type="common">Zygosaccharomyces fermentati</name>
    <dbReference type="NCBI Taxonomy" id="4955"/>
    <lineage>
        <taxon>Eukaryota</taxon>
        <taxon>Fungi</taxon>
        <taxon>Dikarya</taxon>
        <taxon>Ascomycota</taxon>
        <taxon>Saccharomycotina</taxon>
        <taxon>Saccharomycetes</taxon>
        <taxon>Saccharomycetales</taxon>
        <taxon>Saccharomycetaceae</taxon>
        <taxon>Lachancea</taxon>
    </lineage>
</organism>
<evidence type="ECO:0000256" key="2">
    <source>
        <dbReference type="ARBA" id="ARBA00006678"/>
    </source>
</evidence>
<dbReference type="GO" id="GO:0000176">
    <property type="term" value="C:nuclear exosome (RNase complex)"/>
    <property type="evidence" value="ECO:0007669"/>
    <property type="project" value="TreeGrafter"/>
</dbReference>
<dbReference type="SUPFAM" id="SSF54211">
    <property type="entry name" value="Ribosomal protein S5 domain 2-like"/>
    <property type="match status" value="1"/>
</dbReference>
<dbReference type="OrthoDB" id="27298at2759"/>
<dbReference type="GO" id="GO:0071051">
    <property type="term" value="P:poly(A)-dependent snoRNA 3'-end processing"/>
    <property type="evidence" value="ECO:0007669"/>
    <property type="project" value="TreeGrafter"/>
</dbReference>
<dbReference type="InterPro" id="IPR001247">
    <property type="entry name" value="ExoRNase_PH_dom1"/>
</dbReference>
<dbReference type="STRING" id="4955.A0A1G4MDK8"/>
<name>A0A1G4MDK8_LACFM</name>
<sequence length="224" mass="24424">MIEAQVSVLDQVDGSAQVTCGTTSVICSVTGPIEPKARQELPSQLALEVVVRPSKGVPNTREKLMEDQIRGVLTPVLVRYLYPRQLCQVCFQILESGEPEQEHSVKELNCCINAAYLALIDAGIALKSSFSSVCMAVLPQSSEIVVNPVTQQLQQSNSTHLVAIQVGQGGQKAESVLLAESNGSFDQQLFLDVLSTGEKECIKVALELRKIVENKIQKDFVWRG</sequence>
<dbReference type="GO" id="GO:0071038">
    <property type="term" value="P:TRAMP-dependent tRNA surveillance pathway"/>
    <property type="evidence" value="ECO:0007669"/>
    <property type="project" value="UniProtKB-ARBA"/>
</dbReference>
<dbReference type="PANTHER" id="PTHR11953:SF1">
    <property type="entry name" value="EXOSOME COMPLEX COMPONENT RRP46"/>
    <property type="match status" value="1"/>
</dbReference>
<dbReference type="InterPro" id="IPR036345">
    <property type="entry name" value="ExoRNase_PH_dom2_sf"/>
</dbReference>
<dbReference type="AlphaFoldDB" id="A0A1G4MDK8"/>
<dbReference type="GO" id="GO:0034475">
    <property type="term" value="P:U4 snRNA 3'-end processing"/>
    <property type="evidence" value="ECO:0007669"/>
    <property type="project" value="TreeGrafter"/>
</dbReference>
<accession>A0A1G4MDK8</accession>
<dbReference type="GO" id="GO:0005730">
    <property type="term" value="C:nucleolus"/>
    <property type="evidence" value="ECO:0007669"/>
    <property type="project" value="UniProtKB-SubCell"/>
</dbReference>
<dbReference type="CDD" id="cd11372">
    <property type="entry name" value="RNase_PH_RRP46"/>
    <property type="match status" value="1"/>
</dbReference>
<keyword evidence="3" id="KW-0698">rRNA processing</keyword>
<dbReference type="PANTHER" id="PTHR11953">
    <property type="entry name" value="EXOSOME COMPLEX COMPONENT"/>
    <property type="match status" value="1"/>
</dbReference>
<keyword evidence="8" id="KW-1185">Reference proteome</keyword>
<dbReference type="SUPFAM" id="SSF55666">
    <property type="entry name" value="Ribonuclease PH domain 2-like"/>
    <property type="match status" value="1"/>
</dbReference>
<evidence type="ECO:0000256" key="3">
    <source>
        <dbReference type="ARBA" id="ARBA00022552"/>
    </source>
</evidence>
<dbReference type="GO" id="GO:0000467">
    <property type="term" value="P:exonucleolytic trimming to generate mature 3'-end of 5.8S rRNA from tricistronic rRNA transcript (SSU-rRNA, 5.8S rRNA, LSU-rRNA)"/>
    <property type="evidence" value="ECO:0007669"/>
    <property type="project" value="UniProtKB-ARBA"/>
</dbReference>
<evidence type="ECO:0000313" key="8">
    <source>
        <dbReference type="Proteomes" id="UP000190831"/>
    </source>
</evidence>
<dbReference type="Pfam" id="PF01138">
    <property type="entry name" value="RNase_PH"/>
    <property type="match status" value="1"/>
</dbReference>
<dbReference type="FunFam" id="3.30.230.70:FF:000027">
    <property type="entry name" value="Exosome complex component RRP46"/>
    <property type="match status" value="1"/>
</dbReference>
<evidence type="ECO:0000313" key="7">
    <source>
        <dbReference type="EMBL" id="SCW01864.1"/>
    </source>
</evidence>
<dbReference type="GO" id="GO:0071028">
    <property type="term" value="P:nuclear mRNA surveillance"/>
    <property type="evidence" value="ECO:0007669"/>
    <property type="project" value="TreeGrafter"/>
</dbReference>
<dbReference type="GO" id="GO:0016075">
    <property type="term" value="P:rRNA catabolic process"/>
    <property type="evidence" value="ECO:0007669"/>
    <property type="project" value="TreeGrafter"/>
</dbReference>
<dbReference type="InterPro" id="IPR027408">
    <property type="entry name" value="PNPase/RNase_PH_dom_sf"/>
</dbReference>
<gene>
    <name evidence="7" type="ORF">LAFE_0E08966G</name>
</gene>
<dbReference type="Proteomes" id="UP000190831">
    <property type="component" value="Chromosome E"/>
</dbReference>